<dbReference type="CDD" id="cd00609">
    <property type="entry name" value="AAT_like"/>
    <property type="match status" value="1"/>
</dbReference>
<comment type="cofactor">
    <cofactor evidence="1">
        <name>pyridoxal 5'-phosphate</name>
        <dbReference type="ChEBI" id="CHEBI:597326"/>
    </cofactor>
</comment>
<dbReference type="EMBL" id="MRCC01000013">
    <property type="protein sequence ID" value="OKH24259.1"/>
    <property type="molecule type" value="Genomic_DNA"/>
</dbReference>
<dbReference type="InterPro" id="IPR004839">
    <property type="entry name" value="Aminotransferase_I/II_large"/>
</dbReference>
<dbReference type="PANTHER" id="PTHR42832">
    <property type="entry name" value="AMINO ACID AMINOTRANSFERASE"/>
    <property type="match status" value="1"/>
</dbReference>
<keyword evidence="2 5" id="KW-0032">Aminotransferase</keyword>
<dbReference type="InterPro" id="IPR015424">
    <property type="entry name" value="PyrdxlP-dep_Trfase"/>
</dbReference>
<keyword evidence="6" id="KW-1185">Reference proteome</keyword>
<protein>
    <submittedName>
        <fullName evidence="5">LL-diaminopimelate aminotransferase</fullName>
    </submittedName>
</protein>
<dbReference type="RefSeq" id="WP_073550488.1">
    <property type="nucleotide sequence ID" value="NZ_CAWMVK010000005.1"/>
</dbReference>
<keyword evidence="3 5" id="KW-0808">Transferase</keyword>
<dbReference type="NCBIfam" id="NF004611">
    <property type="entry name" value="PRK05942.1"/>
    <property type="match status" value="1"/>
</dbReference>
<proteinExistence type="predicted"/>
<dbReference type="PANTHER" id="PTHR42832:SF3">
    <property type="entry name" value="L-GLUTAMINE--4-(METHYLSULFANYL)-2-OXOBUTANOATE AMINOTRANSFERASE"/>
    <property type="match status" value="1"/>
</dbReference>
<evidence type="ECO:0000256" key="3">
    <source>
        <dbReference type="ARBA" id="ARBA00022679"/>
    </source>
</evidence>
<dbReference type="NCBIfam" id="NF006756">
    <property type="entry name" value="PRK09276.1"/>
    <property type="match status" value="1"/>
</dbReference>
<dbReference type="InterPro" id="IPR015422">
    <property type="entry name" value="PyrdxlP-dep_Trfase_small"/>
</dbReference>
<evidence type="ECO:0000313" key="5">
    <source>
        <dbReference type="EMBL" id="OKH24259.1"/>
    </source>
</evidence>
<dbReference type="Pfam" id="PF00155">
    <property type="entry name" value="Aminotran_1_2"/>
    <property type="match status" value="1"/>
</dbReference>
<dbReference type="GO" id="GO:0008483">
    <property type="term" value="F:transaminase activity"/>
    <property type="evidence" value="ECO:0007669"/>
    <property type="project" value="UniProtKB-KW"/>
</dbReference>
<evidence type="ECO:0000259" key="4">
    <source>
        <dbReference type="Pfam" id="PF00155"/>
    </source>
</evidence>
<dbReference type="SUPFAM" id="SSF53383">
    <property type="entry name" value="PLP-dependent transferases"/>
    <property type="match status" value="1"/>
</dbReference>
<dbReference type="GO" id="GO:0030170">
    <property type="term" value="F:pyridoxal phosphate binding"/>
    <property type="evidence" value="ECO:0007669"/>
    <property type="project" value="InterPro"/>
</dbReference>
<evidence type="ECO:0000256" key="2">
    <source>
        <dbReference type="ARBA" id="ARBA00022576"/>
    </source>
</evidence>
<gene>
    <name evidence="5" type="ORF">NIES1031_15810</name>
</gene>
<dbReference type="Gene3D" id="3.40.640.10">
    <property type="entry name" value="Type I PLP-dependent aspartate aminotransferase-like (Major domain)"/>
    <property type="match status" value="1"/>
</dbReference>
<accession>A0A1U7HL15</accession>
<reference evidence="5 6" key="1">
    <citation type="submission" date="2016-11" db="EMBL/GenBank/DDBJ databases">
        <title>Draft Genome Sequences of Nine Cyanobacterial Strains from Diverse Habitats.</title>
        <authorList>
            <person name="Zhu T."/>
            <person name="Hou S."/>
            <person name="Lu X."/>
            <person name="Hess W.R."/>
        </authorList>
    </citation>
    <scope>NUCLEOTIDE SEQUENCE [LARGE SCALE GENOMIC DNA]</scope>
    <source>
        <strain evidence="5 6">5.2 s.c.1</strain>
    </source>
</reference>
<dbReference type="InterPro" id="IPR015421">
    <property type="entry name" value="PyrdxlP-dep_Trfase_major"/>
</dbReference>
<dbReference type="Proteomes" id="UP000185984">
    <property type="component" value="Unassembled WGS sequence"/>
</dbReference>
<sequence>MSLNWIPADRIQKLPPYVFARLDELKAKAREQGLDLIDLGMGNPDGATPQPVVEAAIAALQNSKNHGYPPFEGTASFRRAITDWYHRRYAVKLDPDSEALPLLGSKEGLGHLAIAYINPGDVVLVPSPAYPAHFRAPVIAGGEVYSLNLSPENDWLIDLSKIPEAVAQKAKILYFNYPSNPTGATAPREFFTEIVAFARKYEILLVHDLCYAELAFDGYQPTSLLEIPGAKEIGVEFHTLSKTYNMAGWRVGFVVGNRHIIQGLRTLKTNLDYGIFAALQTAAETALQLPDVYLQEVQQRYQQRRDFLIKGLAELGWDIPKTKATMYLWVPCPKDTTSTNFALDVLQQTGVVVTPGNAFGAAGEGYVRISLIAECDRLQEVLNRFKQAGIGYSKEVRGRAADLPVQGAEVRVGLAKGSG</sequence>
<evidence type="ECO:0000256" key="1">
    <source>
        <dbReference type="ARBA" id="ARBA00001933"/>
    </source>
</evidence>
<evidence type="ECO:0000313" key="6">
    <source>
        <dbReference type="Proteomes" id="UP000185984"/>
    </source>
</evidence>
<dbReference type="Gene3D" id="3.90.1150.10">
    <property type="entry name" value="Aspartate Aminotransferase, domain 1"/>
    <property type="match status" value="1"/>
</dbReference>
<dbReference type="AlphaFoldDB" id="A0A1U7HL15"/>
<feature type="domain" description="Aminotransferase class I/classII large" evidence="4">
    <location>
        <begin position="35"/>
        <end position="377"/>
    </location>
</feature>
<dbReference type="STRING" id="247279.NIES1031_15810"/>
<name>A0A1U7HL15_9CHRO</name>
<comment type="caution">
    <text evidence="5">The sequence shown here is derived from an EMBL/GenBank/DDBJ whole genome shotgun (WGS) entry which is preliminary data.</text>
</comment>
<organism evidence="5 6">
    <name type="scientific">Chroogloeocystis siderophila 5.2 s.c.1</name>
    <dbReference type="NCBI Taxonomy" id="247279"/>
    <lineage>
        <taxon>Bacteria</taxon>
        <taxon>Bacillati</taxon>
        <taxon>Cyanobacteriota</taxon>
        <taxon>Cyanophyceae</taxon>
        <taxon>Oscillatoriophycideae</taxon>
        <taxon>Chroococcales</taxon>
        <taxon>Chroococcaceae</taxon>
        <taxon>Chroogloeocystis</taxon>
    </lineage>
</organism>
<dbReference type="InterPro" id="IPR050881">
    <property type="entry name" value="LL-DAP_aminotransferase"/>
</dbReference>